<evidence type="ECO:0000313" key="7">
    <source>
        <dbReference type="Proteomes" id="UP000029108"/>
    </source>
</evidence>
<evidence type="ECO:0000256" key="3">
    <source>
        <dbReference type="ARBA" id="ARBA00023163"/>
    </source>
</evidence>
<dbReference type="InterPro" id="IPR000843">
    <property type="entry name" value="HTH_LacI"/>
</dbReference>
<dbReference type="SUPFAM" id="SSF53822">
    <property type="entry name" value="Periplasmic binding protein-like I"/>
    <property type="match status" value="1"/>
</dbReference>
<accession>A0A086ZLT6</accession>
<dbReference type="STRING" id="1437608.GCA_000771645_00438"/>
<organism evidence="6 7">
    <name type="scientific">Bifidobacterium biavatii DSM 23969</name>
    <dbReference type="NCBI Taxonomy" id="1437608"/>
    <lineage>
        <taxon>Bacteria</taxon>
        <taxon>Bacillati</taxon>
        <taxon>Actinomycetota</taxon>
        <taxon>Actinomycetes</taxon>
        <taxon>Bifidobacteriales</taxon>
        <taxon>Bifidobacteriaceae</taxon>
        <taxon>Bifidobacterium</taxon>
    </lineage>
</organism>
<dbReference type="OrthoDB" id="59108at2"/>
<dbReference type="Gene3D" id="1.10.260.40">
    <property type="entry name" value="lambda repressor-like DNA-binding domains"/>
    <property type="match status" value="1"/>
</dbReference>
<evidence type="ECO:0000259" key="5">
    <source>
        <dbReference type="PROSITE" id="PS50932"/>
    </source>
</evidence>
<dbReference type="Pfam" id="PF13377">
    <property type="entry name" value="Peripla_BP_3"/>
    <property type="match status" value="1"/>
</dbReference>
<dbReference type="EMBL" id="JGYN01000034">
    <property type="protein sequence ID" value="KFI47486.1"/>
    <property type="molecule type" value="Genomic_DNA"/>
</dbReference>
<proteinExistence type="predicted"/>
<dbReference type="CDD" id="cd01392">
    <property type="entry name" value="HTH_LacI"/>
    <property type="match status" value="1"/>
</dbReference>
<feature type="region of interest" description="Disordered" evidence="4">
    <location>
        <begin position="1"/>
        <end position="32"/>
    </location>
</feature>
<dbReference type="SUPFAM" id="SSF47413">
    <property type="entry name" value="lambda repressor-like DNA-binding domains"/>
    <property type="match status" value="1"/>
</dbReference>
<keyword evidence="3" id="KW-0804">Transcription</keyword>
<dbReference type="CDD" id="cd06267">
    <property type="entry name" value="PBP1_LacI_sugar_binding-like"/>
    <property type="match status" value="1"/>
</dbReference>
<dbReference type="InterPro" id="IPR028082">
    <property type="entry name" value="Peripla_BP_I"/>
</dbReference>
<dbReference type="RefSeq" id="WP_081892354.1">
    <property type="nucleotide sequence ID" value="NZ_JDUU01000012.1"/>
</dbReference>
<dbReference type="GO" id="GO:0000976">
    <property type="term" value="F:transcription cis-regulatory region binding"/>
    <property type="evidence" value="ECO:0007669"/>
    <property type="project" value="TreeGrafter"/>
</dbReference>
<sequence length="372" mass="39449">MTTTSTTPQPTAASTSTGATGNTSAKPAVSSSSSSASITNVAALANVSTATVSRVLSGKRAKDDDIARRVRAAAEELNYSVNYAASALRSDVTNTIGLIIPSATDPLSAQLLDELEPLTDVDSQQLLLGIGATQEKQEERIESLIARNVDGLIIVTAPGAELAATLERHARQIPIVQVGGRQRSFRTSMVSIDDNAAMEMSVRHLAESGVRSVAYLANHDMSFESAELFAMFHTQVRSYALYTDRAWNQFGEKTVQRGFHCTMRLFGDALDRSGRDDLYRLRPEALICCDDTVAFGAMVALDALGLAVPGDVRIIGYGDSPLALTTMPPLTSVRPPVKQIVAEALRLIAAGPAAPAHITLPPQLVARGSTGD</sequence>
<keyword evidence="7" id="KW-1185">Reference proteome</keyword>
<dbReference type="Proteomes" id="UP000029108">
    <property type="component" value="Unassembled WGS sequence"/>
</dbReference>
<name>A0A086ZLT6_9BIFI</name>
<dbReference type="InterPro" id="IPR046335">
    <property type="entry name" value="LacI/GalR-like_sensor"/>
</dbReference>
<dbReference type="eggNOG" id="COG1609">
    <property type="taxonomic scope" value="Bacteria"/>
</dbReference>
<reference evidence="6 7" key="1">
    <citation type="submission" date="2014-03" db="EMBL/GenBank/DDBJ databases">
        <title>Genomics of Bifidobacteria.</title>
        <authorList>
            <person name="Ventura M."/>
            <person name="Milani C."/>
            <person name="Lugli G.A."/>
        </authorList>
    </citation>
    <scope>NUCLEOTIDE SEQUENCE [LARGE SCALE GENOMIC DNA]</scope>
    <source>
        <strain evidence="6 7">DSM 23969</strain>
    </source>
</reference>
<keyword evidence="1" id="KW-0805">Transcription regulation</keyword>
<gene>
    <name evidence="6" type="ORF">BBIA_1113</name>
</gene>
<evidence type="ECO:0000256" key="4">
    <source>
        <dbReference type="SAM" id="MobiDB-lite"/>
    </source>
</evidence>
<dbReference type="AlphaFoldDB" id="A0A086ZLT6"/>
<evidence type="ECO:0000313" key="6">
    <source>
        <dbReference type="EMBL" id="KFI47486.1"/>
    </source>
</evidence>
<evidence type="ECO:0000256" key="1">
    <source>
        <dbReference type="ARBA" id="ARBA00023015"/>
    </source>
</evidence>
<feature type="domain" description="HTH lacI-type" evidence="5">
    <location>
        <begin position="36"/>
        <end position="90"/>
    </location>
</feature>
<dbReference type="PROSITE" id="PS50932">
    <property type="entry name" value="HTH_LACI_2"/>
    <property type="match status" value="1"/>
</dbReference>
<dbReference type="Pfam" id="PF00356">
    <property type="entry name" value="LacI"/>
    <property type="match status" value="1"/>
</dbReference>
<keyword evidence="2" id="KW-0238">DNA-binding</keyword>
<dbReference type="GO" id="GO:0003700">
    <property type="term" value="F:DNA-binding transcription factor activity"/>
    <property type="evidence" value="ECO:0007669"/>
    <property type="project" value="TreeGrafter"/>
</dbReference>
<dbReference type="PANTHER" id="PTHR30146:SF155">
    <property type="entry name" value="ALANINE RACEMASE"/>
    <property type="match status" value="1"/>
</dbReference>
<dbReference type="Gene3D" id="3.40.50.2300">
    <property type="match status" value="2"/>
</dbReference>
<protein>
    <submittedName>
        <fullName evidence="6">LacI family transcriptional regulator</fullName>
    </submittedName>
</protein>
<dbReference type="SMART" id="SM00354">
    <property type="entry name" value="HTH_LACI"/>
    <property type="match status" value="1"/>
</dbReference>
<dbReference type="InterPro" id="IPR010982">
    <property type="entry name" value="Lambda_DNA-bd_dom_sf"/>
</dbReference>
<comment type="caution">
    <text evidence="6">The sequence shown here is derived from an EMBL/GenBank/DDBJ whole genome shotgun (WGS) entry which is preliminary data.</text>
</comment>
<dbReference type="PANTHER" id="PTHR30146">
    <property type="entry name" value="LACI-RELATED TRANSCRIPTIONAL REPRESSOR"/>
    <property type="match status" value="1"/>
</dbReference>
<evidence type="ECO:0000256" key="2">
    <source>
        <dbReference type="ARBA" id="ARBA00023125"/>
    </source>
</evidence>